<dbReference type="CDD" id="cd03219">
    <property type="entry name" value="ABC_Mj1267_LivG_branched"/>
    <property type="match status" value="1"/>
</dbReference>
<dbReference type="InterPro" id="IPR003593">
    <property type="entry name" value="AAA+_ATPase"/>
</dbReference>
<reference evidence="6" key="1">
    <citation type="journal article" date="2019" name="Int. J. Syst. Evol. Microbiol.">
        <title>The Global Catalogue of Microorganisms (GCM) 10K type strain sequencing project: providing services to taxonomists for standard genome sequencing and annotation.</title>
        <authorList>
            <consortium name="The Broad Institute Genomics Platform"/>
            <consortium name="The Broad Institute Genome Sequencing Center for Infectious Disease"/>
            <person name="Wu L."/>
            <person name="Ma J."/>
        </authorList>
    </citation>
    <scope>NUCLEOTIDE SEQUENCE [LARGE SCALE GENOMIC DNA]</scope>
    <source>
        <strain evidence="6">CGMCC 4.7192</strain>
    </source>
</reference>
<evidence type="ECO:0000313" key="5">
    <source>
        <dbReference type="EMBL" id="MFD2206477.1"/>
    </source>
</evidence>
<evidence type="ECO:0000259" key="4">
    <source>
        <dbReference type="PROSITE" id="PS50893"/>
    </source>
</evidence>
<feature type="domain" description="ABC transporter" evidence="4">
    <location>
        <begin position="6"/>
        <end position="247"/>
    </location>
</feature>
<keyword evidence="6" id="KW-1185">Reference proteome</keyword>
<keyword evidence="2" id="KW-0547">Nucleotide-binding</keyword>
<gene>
    <name evidence="5" type="ORF">ACFSKO_12665</name>
</gene>
<dbReference type="PROSITE" id="PS50893">
    <property type="entry name" value="ABC_TRANSPORTER_2"/>
    <property type="match status" value="1"/>
</dbReference>
<accession>A0ABW5BK00</accession>
<organism evidence="5 6">
    <name type="scientific">Kiloniella antarctica</name>
    <dbReference type="NCBI Taxonomy" id="1550907"/>
    <lineage>
        <taxon>Bacteria</taxon>
        <taxon>Pseudomonadati</taxon>
        <taxon>Pseudomonadota</taxon>
        <taxon>Alphaproteobacteria</taxon>
        <taxon>Rhodospirillales</taxon>
        <taxon>Kiloniellaceae</taxon>
        <taxon>Kiloniella</taxon>
    </lineage>
</organism>
<dbReference type="PANTHER" id="PTHR45772:SF2">
    <property type="entry name" value="ABC TRANSPORTER ATP-BINDING PROTEIN"/>
    <property type="match status" value="1"/>
</dbReference>
<protein>
    <submittedName>
        <fullName evidence="5">ABC transporter ATP-binding protein</fullName>
    </submittedName>
</protein>
<dbReference type="Gene3D" id="3.40.50.300">
    <property type="entry name" value="P-loop containing nucleotide triphosphate hydrolases"/>
    <property type="match status" value="1"/>
</dbReference>
<dbReference type="Pfam" id="PF00005">
    <property type="entry name" value="ABC_tran"/>
    <property type="match status" value="1"/>
</dbReference>
<keyword evidence="3 5" id="KW-0067">ATP-binding</keyword>
<comment type="caution">
    <text evidence="5">The sequence shown here is derived from an EMBL/GenBank/DDBJ whole genome shotgun (WGS) entry which is preliminary data.</text>
</comment>
<dbReference type="InterPro" id="IPR027417">
    <property type="entry name" value="P-loop_NTPase"/>
</dbReference>
<proteinExistence type="predicted"/>
<name>A0ABW5BK00_9PROT</name>
<dbReference type="GO" id="GO:0005524">
    <property type="term" value="F:ATP binding"/>
    <property type="evidence" value="ECO:0007669"/>
    <property type="project" value="UniProtKB-KW"/>
</dbReference>
<dbReference type="SUPFAM" id="SSF52540">
    <property type="entry name" value="P-loop containing nucleoside triphosphate hydrolases"/>
    <property type="match status" value="1"/>
</dbReference>
<evidence type="ECO:0000256" key="1">
    <source>
        <dbReference type="ARBA" id="ARBA00022448"/>
    </source>
</evidence>
<sequence>MSDPILEVISLTKCFGAIAASDGLTFSVKRGTIHALIGPNGAGKSTAIAQLSGELRSDTGRVRFDGQDVTRWSVDKRARTGLQRSYQITSLLPEFTAEDNVAVAIQSQQGHSFRFLEDARKDHSLRTPAKKILKRVGLSDFADFPITSLAHGQQRQLELAMVLATAPTMLLLDEPMAGMGQSESLQMMELLRPLKGDITMLLVEHDMDVVFALADVITVLVKGQALATGTPDEIRADPAVRRAYLGEY</sequence>
<dbReference type="RefSeq" id="WP_380252089.1">
    <property type="nucleotide sequence ID" value="NZ_JBHUII010000004.1"/>
</dbReference>
<evidence type="ECO:0000313" key="6">
    <source>
        <dbReference type="Proteomes" id="UP001597294"/>
    </source>
</evidence>
<evidence type="ECO:0000256" key="3">
    <source>
        <dbReference type="ARBA" id="ARBA00022840"/>
    </source>
</evidence>
<keyword evidence="1" id="KW-0813">Transport</keyword>
<dbReference type="InterPro" id="IPR032823">
    <property type="entry name" value="BCA_ABC_TP_C"/>
</dbReference>
<dbReference type="InterPro" id="IPR051120">
    <property type="entry name" value="ABC_AA/LPS_Transport"/>
</dbReference>
<dbReference type="EMBL" id="JBHUII010000004">
    <property type="protein sequence ID" value="MFD2206477.1"/>
    <property type="molecule type" value="Genomic_DNA"/>
</dbReference>
<evidence type="ECO:0000256" key="2">
    <source>
        <dbReference type="ARBA" id="ARBA00022741"/>
    </source>
</evidence>
<dbReference type="SMART" id="SM00382">
    <property type="entry name" value="AAA"/>
    <property type="match status" value="1"/>
</dbReference>
<dbReference type="InterPro" id="IPR003439">
    <property type="entry name" value="ABC_transporter-like_ATP-bd"/>
</dbReference>
<dbReference type="Proteomes" id="UP001597294">
    <property type="component" value="Unassembled WGS sequence"/>
</dbReference>
<dbReference type="Pfam" id="PF12399">
    <property type="entry name" value="BCA_ABC_TP_C"/>
    <property type="match status" value="1"/>
</dbReference>
<dbReference type="PANTHER" id="PTHR45772">
    <property type="entry name" value="CONSERVED COMPONENT OF ABC TRANSPORTER FOR NATURAL AMINO ACIDS-RELATED"/>
    <property type="match status" value="1"/>
</dbReference>